<evidence type="ECO:0000259" key="1">
    <source>
        <dbReference type="Pfam" id="PF13401"/>
    </source>
</evidence>
<evidence type="ECO:0000313" key="3">
    <source>
        <dbReference type="Proteomes" id="UP000810292"/>
    </source>
</evidence>
<accession>A0A9D9IDT3</accession>
<reference evidence="2" key="2">
    <citation type="journal article" date="2021" name="PeerJ">
        <title>Extensive microbial diversity within the chicken gut microbiome revealed by metagenomics and culture.</title>
        <authorList>
            <person name="Gilroy R."/>
            <person name="Ravi A."/>
            <person name="Getino M."/>
            <person name="Pursley I."/>
            <person name="Horton D.L."/>
            <person name="Alikhan N.F."/>
            <person name="Baker D."/>
            <person name="Gharbi K."/>
            <person name="Hall N."/>
            <person name="Watson M."/>
            <person name="Adriaenssens E.M."/>
            <person name="Foster-Nyarko E."/>
            <person name="Jarju S."/>
            <person name="Secka A."/>
            <person name="Antonio M."/>
            <person name="Oren A."/>
            <person name="Chaudhuri R.R."/>
            <person name="La Ragione R."/>
            <person name="Hildebrand F."/>
            <person name="Pallen M.J."/>
        </authorList>
    </citation>
    <scope>NUCLEOTIDE SEQUENCE</scope>
    <source>
        <strain evidence="2">14700</strain>
    </source>
</reference>
<organism evidence="2 3">
    <name type="scientific">Candidatus Ornithospirochaeta stercoravium</name>
    <dbReference type="NCBI Taxonomy" id="2840897"/>
    <lineage>
        <taxon>Bacteria</taxon>
        <taxon>Pseudomonadati</taxon>
        <taxon>Spirochaetota</taxon>
        <taxon>Spirochaetia</taxon>
        <taxon>Spirochaetales</taxon>
        <taxon>Spirochaetaceae</taxon>
        <taxon>Spirochaetaceae incertae sedis</taxon>
        <taxon>Candidatus Ornithospirochaeta</taxon>
    </lineage>
</organism>
<protein>
    <submittedName>
        <fullName evidence="2">AAA family ATPase</fullName>
    </submittedName>
</protein>
<name>A0A9D9IDT3_9SPIO</name>
<dbReference type="InterPro" id="IPR027417">
    <property type="entry name" value="P-loop_NTPase"/>
</dbReference>
<dbReference type="GO" id="GO:0016887">
    <property type="term" value="F:ATP hydrolysis activity"/>
    <property type="evidence" value="ECO:0007669"/>
    <property type="project" value="InterPro"/>
</dbReference>
<sequence length="534" mass="60229">MTYEYNTGTSDPIFKYGRESEQVEPAIYTPAIIPLDRGNPFIEALPSPMDKGAILSSYYKPFPFKPSIDGDENVQRSEIQLLRDIRFPLPFIPQLEKGFSDALYLSYRARNRTQVEVPHEITINDETLTQAVSFRSAGGADTGIGVSLLGIGGCGKSAAIETMLSRYPQMILHRWKGTGEFIQIVWLRVVTPVNANLSDLFISIAMALDEALGNMHPIHERMIRKQKSIGMKADYIAKAIRLFGIGAIILDEIQNLDYSANQTSSFSSLMTIINTTKVALVIVGTDEAFKLLFRKQYILRRAGEIINASNYCLNMKQFDTMMRCIMSVSWFRKAPEITEDILKALYDETSGVIDRMITVWSEIQLDYVTSKEKPELSPQYIRQISAEKRPFMSVVTKYALEDSMLNETQDLQTLAESSADPPAAGFSSEELRHMAQSAMTQQVIASIKRPSIASTVFTRVKNNLIENQKEYNDQTILDALKHVMELKSNQEADVIELVQKTIRYLSKKKSDKRPKSRIEAYDLGAFSKAQNISQ</sequence>
<dbReference type="SUPFAM" id="SSF52540">
    <property type="entry name" value="P-loop containing nucleoside triphosphate hydrolases"/>
    <property type="match status" value="1"/>
</dbReference>
<dbReference type="AlphaFoldDB" id="A0A9D9IDT3"/>
<reference evidence="2" key="1">
    <citation type="submission" date="2020-10" db="EMBL/GenBank/DDBJ databases">
        <authorList>
            <person name="Gilroy R."/>
        </authorList>
    </citation>
    <scope>NUCLEOTIDE SEQUENCE</scope>
    <source>
        <strain evidence="2">14700</strain>
    </source>
</reference>
<dbReference type="Gene3D" id="3.40.50.300">
    <property type="entry name" value="P-loop containing nucleotide triphosphate hydrolases"/>
    <property type="match status" value="1"/>
</dbReference>
<dbReference type="EMBL" id="JADIMF010000153">
    <property type="protein sequence ID" value="MBO8469978.1"/>
    <property type="molecule type" value="Genomic_DNA"/>
</dbReference>
<gene>
    <name evidence="2" type="ORF">IAA72_09380</name>
</gene>
<dbReference type="InterPro" id="IPR049945">
    <property type="entry name" value="AAA_22"/>
</dbReference>
<evidence type="ECO:0000313" key="2">
    <source>
        <dbReference type="EMBL" id="MBO8469978.1"/>
    </source>
</evidence>
<dbReference type="Proteomes" id="UP000810292">
    <property type="component" value="Unassembled WGS sequence"/>
</dbReference>
<dbReference type="Pfam" id="PF13401">
    <property type="entry name" value="AAA_22"/>
    <property type="match status" value="1"/>
</dbReference>
<comment type="caution">
    <text evidence="2">The sequence shown here is derived from an EMBL/GenBank/DDBJ whole genome shotgun (WGS) entry which is preliminary data.</text>
</comment>
<feature type="domain" description="ORC1/DEAH AAA+ ATPase" evidence="1">
    <location>
        <begin position="148"/>
        <end position="292"/>
    </location>
</feature>
<proteinExistence type="predicted"/>